<dbReference type="AlphaFoldDB" id="A0A0B6XBY8"/>
<protein>
    <recommendedName>
        <fullName evidence="1">DUF7168 domain-containing protein</fullName>
    </recommendedName>
</protein>
<reference evidence="2 3" key="1">
    <citation type="submission" date="2014-02" db="EMBL/GenBank/DDBJ databases">
        <authorList>
            <person name="Genoscope - CEA"/>
        </authorList>
    </citation>
    <scope>NUCLEOTIDE SEQUENCE [LARGE SCALE GENOMIC DNA]</scope>
    <source>
        <strain evidence="2 3">CS03</strain>
    </source>
</reference>
<proteinExistence type="predicted"/>
<evidence type="ECO:0000259" key="1">
    <source>
        <dbReference type="Pfam" id="PF23771"/>
    </source>
</evidence>
<sequence>MSMCESELQYLKRLIDRLPPSKRGRHKKYHDQNELKQLVFLMREFQSVSIKNSHEEIFHSRVDGIVKHAADWKLILMLGSQITGTGFIFHKSECSDNLVDVVFYGFGQRPIIATLLFIELKNRFGLAISRHLKKNLENKREISPTVSSHLIKKQMQLSFCVQWVGELWSELSPLKLRQDEISYMNDWKTEFYGHSVVGFQIGE</sequence>
<dbReference type="Pfam" id="PF23771">
    <property type="entry name" value="DUF7168"/>
    <property type="match status" value="1"/>
</dbReference>
<dbReference type="KEGG" id="xbv:XBW1_3764"/>
<dbReference type="EMBL" id="FO818637">
    <property type="protein sequence ID" value="CDM91120.1"/>
    <property type="molecule type" value="Genomic_DNA"/>
</dbReference>
<dbReference type="InterPro" id="IPR055592">
    <property type="entry name" value="DUF7168"/>
</dbReference>
<organism evidence="2 3">
    <name type="scientific">Xenorhabdus bovienii</name>
    <name type="common">Xenorhabdus nematophila subsp. bovienii</name>
    <dbReference type="NCBI Taxonomy" id="40576"/>
    <lineage>
        <taxon>Bacteria</taxon>
        <taxon>Pseudomonadati</taxon>
        <taxon>Pseudomonadota</taxon>
        <taxon>Gammaproteobacteria</taxon>
        <taxon>Enterobacterales</taxon>
        <taxon>Morganellaceae</taxon>
        <taxon>Xenorhabdus</taxon>
    </lineage>
</organism>
<gene>
    <name evidence="2" type="ORF">XBW1_3764</name>
</gene>
<name>A0A0B6XBY8_XENBV</name>
<dbReference type="Proteomes" id="UP000032930">
    <property type="component" value="Chromosome"/>
</dbReference>
<accession>A0A0B6XBY8</accession>
<evidence type="ECO:0000313" key="2">
    <source>
        <dbReference type="EMBL" id="CDM91120.1"/>
    </source>
</evidence>
<feature type="domain" description="DUF7168" evidence="1">
    <location>
        <begin position="92"/>
        <end position="184"/>
    </location>
</feature>
<evidence type="ECO:0000313" key="3">
    <source>
        <dbReference type="Proteomes" id="UP000032930"/>
    </source>
</evidence>
<dbReference type="RefSeq" id="WP_046337387.1">
    <property type="nucleotide sequence ID" value="NZ_CAWMEF010000001.1"/>
</dbReference>